<keyword evidence="6" id="KW-0653">Protein transport</keyword>
<dbReference type="GO" id="GO:0034045">
    <property type="term" value="C:phagophore assembly site membrane"/>
    <property type="evidence" value="ECO:0007669"/>
    <property type="project" value="UniProtKB-SubCell"/>
</dbReference>
<evidence type="ECO:0000256" key="5">
    <source>
        <dbReference type="ARBA" id="ARBA00022753"/>
    </source>
</evidence>
<dbReference type="InterPro" id="IPR027267">
    <property type="entry name" value="AH/BAR_dom_sf"/>
</dbReference>
<sequence length="627" mass="70837">MSKSEHHSNNKSLSESGNGKPAEENEEHGTSLEKQKEMRRNSNKSPKGSGSREQNGVHAQGDVIHTQIIQQDNPFVNYMQDNGESGENGRDNDEDDNKDTGSDDNEDQLLQPNRGVSNKERRRSSVATSKDSSPDVPYNTLHHNLNAMNQDGKKRAQILEASKVSEGQGRTYIAYAIKYGGLIVKRRYSDFESLRKVLIKLFPMTLIPPIPEKQSLKSYGKAMAHSKTSYLLPTESGDSVDLSLSVINGPVTTNDEKLIRHRIRMLTSFLNRLLKNKEITKTSIVYDFLDPNNKNWNDLITSSLTISSLPKSVLQCNPIDPTNTTKAHSYLPVPSSSTQLLATKETHSASDADEFSKIEEEYRNYEQLIHSGLYKYSRATTKEFNNLREDLKGISSEFAQLSTDETKTENGLAELLSHSSDAYGAIQENMETLVGNLHYNISEPLSECAHMATAVRELIHYRRLKLLQKDILERTILYKRGQLVKFKQQENDHKQIDNMVNKELGTSGVVILENPAGTQSYSGKFMNRFSQLASIIKDSVSYQEQDPATAARSLEKELTQLEETLKVATSDLAVISETLKNTELPIFIKERNEELTQIFKNYAKYMKENATRNLEAWKELQSRTQET</sequence>
<dbReference type="PANTHER" id="PTHR46979:SF1">
    <property type="entry name" value="AUTOPHAGY-RELATED PROTEIN 20"/>
    <property type="match status" value="1"/>
</dbReference>
<keyword evidence="9" id="KW-0472">Membrane</keyword>
<evidence type="ECO:0000256" key="7">
    <source>
        <dbReference type="ARBA" id="ARBA00023006"/>
    </source>
</evidence>
<dbReference type="GO" id="GO:0032266">
    <property type="term" value="F:phosphatidylinositol-3-phosphate binding"/>
    <property type="evidence" value="ECO:0007669"/>
    <property type="project" value="UniProtKB-ARBA"/>
</dbReference>
<organism evidence="13 14">
    <name type="scientific">Kluyveromyces dobzhanskii CBS 2104</name>
    <dbReference type="NCBI Taxonomy" id="1427455"/>
    <lineage>
        <taxon>Eukaryota</taxon>
        <taxon>Fungi</taxon>
        <taxon>Dikarya</taxon>
        <taxon>Ascomycota</taxon>
        <taxon>Saccharomycotina</taxon>
        <taxon>Saccharomycetes</taxon>
        <taxon>Saccharomycetales</taxon>
        <taxon>Saccharomycetaceae</taxon>
        <taxon>Kluyveromyces</taxon>
    </lineage>
</organism>
<dbReference type="PANTHER" id="PTHR46979">
    <property type="entry name" value="SORTING NEXIN-41"/>
    <property type="match status" value="1"/>
</dbReference>
<evidence type="ECO:0000259" key="12">
    <source>
        <dbReference type="PROSITE" id="PS50195"/>
    </source>
</evidence>
<accession>A0A0A8L910</accession>
<dbReference type="GO" id="GO:0005829">
    <property type="term" value="C:cytosol"/>
    <property type="evidence" value="ECO:0007669"/>
    <property type="project" value="GOC"/>
</dbReference>
<proteinExistence type="inferred from homology"/>
<evidence type="ECO:0000256" key="11">
    <source>
        <dbReference type="SAM" id="MobiDB-lite"/>
    </source>
</evidence>
<evidence type="ECO:0000256" key="8">
    <source>
        <dbReference type="ARBA" id="ARBA00023121"/>
    </source>
</evidence>
<evidence type="ECO:0000313" key="13">
    <source>
        <dbReference type="EMBL" id="CDO94603.1"/>
    </source>
</evidence>
<dbReference type="GO" id="GO:0006914">
    <property type="term" value="P:autophagy"/>
    <property type="evidence" value="ECO:0007669"/>
    <property type="project" value="UniProtKB-KW"/>
</dbReference>
<feature type="domain" description="PX" evidence="12">
    <location>
        <begin position="151"/>
        <end position="296"/>
    </location>
</feature>
<dbReference type="InterPro" id="IPR051079">
    <property type="entry name" value="Sorting_Nexin_Autophagy"/>
</dbReference>
<dbReference type="Gene3D" id="3.30.1520.10">
    <property type="entry name" value="Phox-like domain"/>
    <property type="match status" value="1"/>
</dbReference>
<comment type="caution">
    <text evidence="13">The sequence shown here is derived from an EMBL/GenBank/DDBJ whole genome shotgun (WGS) entry which is preliminary data.</text>
</comment>
<dbReference type="PROSITE" id="PS50195">
    <property type="entry name" value="PX"/>
    <property type="match status" value="1"/>
</dbReference>
<protein>
    <recommendedName>
        <fullName evidence="10">Autophagy-related protein 20</fullName>
    </recommendedName>
</protein>
<dbReference type="GO" id="GO:0010008">
    <property type="term" value="C:endosome membrane"/>
    <property type="evidence" value="ECO:0007669"/>
    <property type="project" value="UniProtKB-SubCell"/>
</dbReference>
<evidence type="ECO:0000256" key="1">
    <source>
        <dbReference type="ARBA" id="ARBA00004481"/>
    </source>
</evidence>
<name>A0A0A8L910_9SACH</name>
<dbReference type="OrthoDB" id="289314at2759"/>
<evidence type="ECO:0000256" key="4">
    <source>
        <dbReference type="ARBA" id="ARBA00022448"/>
    </source>
</evidence>
<comment type="similarity">
    <text evidence="3">Belongs to the sorting nexin family.</text>
</comment>
<dbReference type="InterPro" id="IPR044106">
    <property type="entry name" value="PX_Snx41/Atg20"/>
</dbReference>
<dbReference type="GO" id="GO:0042147">
    <property type="term" value="P:retrograde transport, endosome to Golgi"/>
    <property type="evidence" value="ECO:0007669"/>
    <property type="project" value="InterPro"/>
</dbReference>
<keyword evidence="7" id="KW-0072">Autophagy</keyword>
<gene>
    <name evidence="13" type="ORF">KLDO_g2862</name>
</gene>
<evidence type="ECO:0000256" key="10">
    <source>
        <dbReference type="ARBA" id="ARBA00039251"/>
    </source>
</evidence>
<feature type="compositionally biased region" description="Acidic residues" evidence="11">
    <location>
        <begin position="92"/>
        <end position="107"/>
    </location>
</feature>
<keyword evidence="14" id="KW-1185">Reference proteome</keyword>
<dbReference type="AlphaFoldDB" id="A0A0A8L910"/>
<keyword evidence="4" id="KW-0813">Transport</keyword>
<evidence type="ECO:0000256" key="2">
    <source>
        <dbReference type="ARBA" id="ARBA00004623"/>
    </source>
</evidence>
<evidence type="ECO:0000256" key="3">
    <source>
        <dbReference type="ARBA" id="ARBA00010883"/>
    </source>
</evidence>
<dbReference type="EMBL" id="CCBQ010000038">
    <property type="protein sequence ID" value="CDO94603.1"/>
    <property type="molecule type" value="Genomic_DNA"/>
</dbReference>
<dbReference type="CDD" id="cd06867">
    <property type="entry name" value="PX_SNX41_42"/>
    <property type="match status" value="1"/>
</dbReference>
<dbReference type="Proteomes" id="UP000031516">
    <property type="component" value="Unassembled WGS sequence"/>
</dbReference>
<dbReference type="GO" id="GO:0015031">
    <property type="term" value="P:protein transport"/>
    <property type="evidence" value="ECO:0007669"/>
    <property type="project" value="UniProtKB-KW"/>
</dbReference>
<keyword evidence="5" id="KW-0967">Endosome</keyword>
<dbReference type="SUPFAM" id="SSF64268">
    <property type="entry name" value="PX domain"/>
    <property type="match status" value="1"/>
</dbReference>
<comment type="subcellular location">
    <subcellularLocation>
        <location evidence="1">Endosome membrane</location>
        <topology evidence="1">Peripheral membrane protein</topology>
    </subcellularLocation>
    <subcellularLocation>
        <location evidence="2">Preautophagosomal structure membrane</location>
        <topology evidence="2">Peripheral membrane protein</topology>
    </subcellularLocation>
</comment>
<feature type="compositionally biased region" description="Polar residues" evidence="11">
    <location>
        <begin position="43"/>
        <end position="54"/>
    </location>
</feature>
<evidence type="ECO:0000313" key="14">
    <source>
        <dbReference type="Proteomes" id="UP000031516"/>
    </source>
</evidence>
<dbReference type="InterPro" id="IPR036871">
    <property type="entry name" value="PX_dom_sf"/>
</dbReference>
<feature type="compositionally biased region" description="Basic and acidic residues" evidence="11">
    <location>
        <begin position="21"/>
        <end position="40"/>
    </location>
</feature>
<dbReference type="Pfam" id="PF00787">
    <property type="entry name" value="PX"/>
    <property type="match status" value="1"/>
</dbReference>
<reference evidence="13 14" key="1">
    <citation type="submission" date="2014-03" db="EMBL/GenBank/DDBJ databases">
        <title>The genome of Kluyveromyces dobzhanskii.</title>
        <authorList>
            <person name="Nystedt B."/>
            <person name="Astrom S."/>
        </authorList>
    </citation>
    <scope>NUCLEOTIDE SEQUENCE [LARGE SCALE GENOMIC DNA]</scope>
    <source>
        <strain evidence="13 14">CBS 2104</strain>
    </source>
</reference>
<dbReference type="SMART" id="SM00312">
    <property type="entry name" value="PX"/>
    <property type="match status" value="1"/>
</dbReference>
<dbReference type="InterPro" id="IPR001683">
    <property type="entry name" value="PX_dom"/>
</dbReference>
<keyword evidence="8" id="KW-0446">Lipid-binding</keyword>
<dbReference type="Gene3D" id="1.20.1270.60">
    <property type="entry name" value="Arfaptin homology (AH) domain/BAR domain"/>
    <property type="match status" value="1"/>
</dbReference>
<evidence type="ECO:0000256" key="9">
    <source>
        <dbReference type="ARBA" id="ARBA00023136"/>
    </source>
</evidence>
<evidence type="ECO:0000256" key="6">
    <source>
        <dbReference type="ARBA" id="ARBA00022927"/>
    </source>
</evidence>
<feature type="region of interest" description="Disordered" evidence="11">
    <location>
        <begin position="1"/>
        <end position="141"/>
    </location>
</feature>